<dbReference type="RefSeq" id="WP_261521685.1">
    <property type="nucleotide sequence ID" value="NZ_JAODNW010000020.1"/>
</dbReference>
<protein>
    <submittedName>
        <fullName evidence="1">Uncharacterized protein</fullName>
    </submittedName>
</protein>
<dbReference type="EMBL" id="JBHLXD010000062">
    <property type="protein sequence ID" value="MFC0210570.1"/>
    <property type="molecule type" value="Genomic_DNA"/>
</dbReference>
<organism evidence="1 2">
    <name type="scientific">Chelativorans intermedius</name>
    <dbReference type="NCBI Taxonomy" id="515947"/>
    <lineage>
        <taxon>Bacteria</taxon>
        <taxon>Pseudomonadati</taxon>
        <taxon>Pseudomonadota</taxon>
        <taxon>Alphaproteobacteria</taxon>
        <taxon>Hyphomicrobiales</taxon>
        <taxon>Phyllobacteriaceae</taxon>
        <taxon>Chelativorans</taxon>
    </lineage>
</organism>
<comment type="caution">
    <text evidence="1">The sequence shown here is derived from an EMBL/GenBank/DDBJ whole genome shotgun (WGS) entry which is preliminary data.</text>
</comment>
<evidence type="ECO:0000313" key="1">
    <source>
        <dbReference type="EMBL" id="MFC0210570.1"/>
    </source>
</evidence>
<dbReference type="Proteomes" id="UP001589755">
    <property type="component" value="Unassembled WGS sequence"/>
</dbReference>
<sequence length="96" mass="9937">MAFLAPWFLWPGTLLPGFLLASMAQTRKGAVEKLSKIGTEGLDRPLPVIAGHPAPAAGVPGREPSTIQKAEAIARIGPPPACAAAARRTATLARLC</sequence>
<name>A0ABV6DD52_9HYPH</name>
<accession>A0ABV6DD52</accession>
<proteinExistence type="predicted"/>
<evidence type="ECO:0000313" key="2">
    <source>
        <dbReference type="Proteomes" id="UP001589755"/>
    </source>
</evidence>
<reference evidence="1 2" key="1">
    <citation type="submission" date="2024-09" db="EMBL/GenBank/DDBJ databases">
        <authorList>
            <person name="Sun Q."/>
            <person name="Mori K."/>
        </authorList>
    </citation>
    <scope>NUCLEOTIDE SEQUENCE [LARGE SCALE GENOMIC DNA]</scope>
    <source>
        <strain evidence="1 2">CCM 8543</strain>
    </source>
</reference>
<keyword evidence="2" id="KW-1185">Reference proteome</keyword>
<gene>
    <name evidence="1" type="ORF">ACFFJ2_19460</name>
</gene>